<dbReference type="InterPro" id="IPR009057">
    <property type="entry name" value="Homeodomain-like_sf"/>
</dbReference>
<accession>A0A4Q1UAC5</accession>
<dbReference type="Proteomes" id="UP000290767">
    <property type="component" value="Unassembled WGS sequence"/>
</dbReference>
<dbReference type="EMBL" id="MZMU01000003">
    <property type="protein sequence ID" value="RXT28493.1"/>
    <property type="molecule type" value="Genomic_DNA"/>
</dbReference>
<protein>
    <submittedName>
        <fullName evidence="2">Transcriptional regulator</fullName>
    </submittedName>
</protein>
<name>A0A4Q1UAC5_RHILE</name>
<dbReference type="GO" id="GO:0003677">
    <property type="term" value="F:DNA binding"/>
    <property type="evidence" value="ECO:0007669"/>
    <property type="project" value="InterPro"/>
</dbReference>
<dbReference type="SUPFAM" id="SSF46689">
    <property type="entry name" value="Homeodomain-like"/>
    <property type="match status" value="1"/>
</dbReference>
<dbReference type="Gene3D" id="1.10.10.10">
    <property type="entry name" value="Winged helix-like DNA-binding domain superfamily/Winged helix DNA-binding domain"/>
    <property type="match status" value="1"/>
</dbReference>
<dbReference type="InterPro" id="IPR047640">
    <property type="entry name" value="RpiR-like"/>
</dbReference>
<dbReference type="PANTHER" id="PTHR30514">
    <property type="entry name" value="GLUCOKINASE"/>
    <property type="match status" value="1"/>
</dbReference>
<comment type="caution">
    <text evidence="2">The sequence shown here is derived from an EMBL/GenBank/DDBJ whole genome shotgun (WGS) entry which is preliminary data.</text>
</comment>
<dbReference type="PROSITE" id="PS51071">
    <property type="entry name" value="HTH_RPIR"/>
    <property type="match status" value="1"/>
</dbReference>
<dbReference type="AlphaFoldDB" id="A0A4Q1UAC5"/>
<proteinExistence type="predicted"/>
<organism evidence="2 3">
    <name type="scientific">Rhizobium leguminosarum</name>
    <dbReference type="NCBI Taxonomy" id="384"/>
    <lineage>
        <taxon>Bacteria</taxon>
        <taxon>Pseudomonadati</taxon>
        <taxon>Pseudomonadota</taxon>
        <taxon>Alphaproteobacteria</taxon>
        <taxon>Hyphomicrobiales</taxon>
        <taxon>Rhizobiaceae</taxon>
        <taxon>Rhizobium/Agrobacterium group</taxon>
        <taxon>Rhizobium</taxon>
    </lineage>
</organism>
<dbReference type="RefSeq" id="WP_129418033.1">
    <property type="nucleotide sequence ID" value="NZ_MZMU01000003.1"/>
</dbReference>
<dbReference type="PANTHER" id="PTHR30514:SF18">
    <property type="entry name" value="RPIR-FAMILY TRANSCRIPTIONAL REGULATOR"/>
    <property type="match status" value="1"/>
</dbReference>
<dbReference type="InterPro" id="IPR000281">
    <property type="entry name" value="HTH_RpiR"/>
</dbReference>
<evidence type="ECO:0000313" key="3">
    <source>
        <dbReference type="Proteomes" id="UP000290767"/>
    </source>
</evidence>
<evidence type="ECO:0000259" key="1">
    <source>
        <dbReference type="PROSITE" id="PS51071"/>
    </source>
</evidence>
<dbReference type="GO" id="GO:0097367">
    <property type="term" value="F:carbohydrate derivative binding"/>
    <property type="evidence" value="ECO:0007669"/>
    <property type="project" value="InterPro"/>
</dbReference>
<evidence type="ECO:0000313" key="2">
    <source>
        <dbReference type="EMBL" id="RXT28493.1"/>
    </source>
</evidence>
<reference evidence="2 3" key="1">
    <citation type="submission" date="2017-03" db="EMBL/GenBank/DDBJ databases">
        <authorList>
            <person name="Safronova V.I."/>
            <person name="Sazanova A.L."/>
            <person name="Chirak E.R."/>
        </authorList>
    </citation>
    <scope>NUCLEOTIDE SEQUENCE [LARGE SCALE GENOMIC DNA]</scope>
    <source>
        <strain evidence="2 3">Tri-43</strain>
    </source>
</reference>
<feature type="domain" description="HTH rpiR-type" evidence="1">
    <location>
        <begin position="14"/>
        <end position="90"/>
    </location>
</feature>
<dbReference type="GO" id="GO:0003700">
    <property type="term" value="F:DNA-binding transcription factor activity"/>
    <property type="evidence" value="ECO:0007669"/>
    <property type="project" value="InterPro"/>
</dbReference>
<dbReference type="InterPro" id="IPR036388">
    <property type="entry name" value="WH-like_DNA-bd_sf"/>
</dbReference>
<sequence>MNSEENLKRPNDLTELKAMIVKTGLTLPEQQERAARMALTNPELIAFGTVASVALKCSVSPSTVVRVATALGFASFRDFKTFFRQHLKTSRLAEQSINTARHAPPIPNR</sequence>
<dbReference type="Pfam" id="PF01418">
    <property type="entry name" value="HTH_6"/>
    <property type="match status" value="1"/>
</dbReference>
<gene>
    <name evidence="2" type="ORF">B5P46_06845</name>
</gene>